<dbReference type="Pfam" id="PF11951">
    <property type="entry name" value="Fungal_trans_2"/>
    <property type="match status" value="1"/>
</dbReference>
<feature type="region of interest" description="Disordered" evidence="1">
    <location>
        <begin position="76"/>
        <end position="125"/>
    </location>
</feature>
<evidence type="ECO:0000256" key="1">
    <source>
        <dbReference type="SAM" id="MobiDB-lite"/>
    </source>
</evidence>
<evidence type="ECO:0000313" key="3">
    <source>
        <dbReference type="Proteomes" id="UP000663861"/>
    </source>
</evidence>
<gene>
    <name evidence="2" type="ORF">RDB_LOCUS88292</name>
</gene>
<reference evidence="2" key="1">
    <citation type="submission" date="2021-01" db="EMBL/GenBank/DDBJ databases">
        <authorList>
            <person name="Kaushik A."/>
        </authorList>
    </citation>
    <scope>NUCLEOTIDE SEQUENCE</scope>
    <source>
        <strain evidence="2">AG4-RS23</strain>
    </source>
</reference>
<dbReference type="InterPro" id="IPR021858">
    <property type="entry name" value="Fun_TF"/>
</dbReference>
<feature type="compositionally biased region" description="Basic and acidic residues" evidence="1">
    <location>
        <begin position="110"/>
        <end position="125"/>
    </location>
</feature>
<accession>A0A8H3GYH2</accession>
<evidence type="ECO:0000313" key="2">
    <source>
        <dbReference type="EMBL" id="CAE6474613.1"/>
    </source>
</evidence>
<dbReference type="Proteomes" id="UP000663861">
    <property type="component" value="Unassembled WGS sequence"/>
</dbReference>
<proteinExistence type="predicted"/>
<protein>
    <recommendedName>
        <fullName evidence="4">Fungal-specific transcription factor domain protein</fullName>
    </recommendedName>
</protein>
<sequence length="524" mass="58277">MATTSARLMTGYLTEREELTAIKPQCPRSQRAPDASDVWRVGTQFEAMDISNRCPSLSFSGHTSINHDTWDWLATSAAKPGPNLGTPPQSPQTTTNPSVPLVSNWSLADTETRDGSRTNDDGGRERAVSVIRRELVLDRTAESNALPFVLQGFGAWVGRLALDPVKLTGIVRNFVCSHFGDGDESRWIIGLLANVGSRVGSVEFVEGRSNYMISMLQTAVRRRLGTSNARRHTLIQALSSAIEAIIMQFYASPLSEAMTLMYESAPIFRQLCSDAPDAPVDLLSLLRDPQGCLWHFAYIDIIFSVLTDMPTLCQYEVTIPGSQPSPPYRLAQKSEGDSVIQWLHGVPDQLVLAFAHMNSIRGDGFTPDEDTVASLERAIREIPPFSGSSSDRFLTIIRSIVQECWRQAALIYLYMAVCGEPSDTPRVKEACRRYMQLLNGTKPGRSPDEFLILTLQLISPAVQRPRDREVLKQRALGLYTRDRTHISTTFITFVMADVWARADAEKRPVIWSDVATSRRKLLGI</sequence>
<comment type="caution">
    <text evidence="2">The sequence shown here is derived from an EMBL/GenBank/DDBJ whole genome shotgun (WGS) entry which is preliminary data.</text>
</comment>
<evidence type="ECO:0008006" key="4">
    <source>
        <dbReference type="Google" id="ProtNLM"/>
    </source>
</evidence>
<organism evidence="2 3">
    <name type="scientific">Rhizoctonia solani</name>
    <dbReference type="NCBI Taxonomy" id="456999"/>
    <lineage>
        <taxon>Eukaryota</taxon>
        <taxon>Fungi</taxon>
        <taxon>Dikarya</taxon>
        <taxon>Basidiomycota</taxon>
        <taxon>Agaricomycotina</taxon>
        <taxon>Agaricomycetes</taxon>
        <taxon>Cantharellales</taxon>
        <taxon>Ceratobasidiaceae</taxon>
        <taxon>Rhizoctonia</taxon>
    </lineage>
</organism>
<dbReference type="AlphaFoldDB" id="A0A8H3GYH2"/>
<dbReference type="EMBL" id="CAJMWY010001755">
    <property type="protein sequence ID" value="CAE6474613.1"/>
    <property type="molecule type" value="Genomic_DNA"/>
</dbReference>
<name>A0A8H3GYH2_9AGAM</name>